<sequence length="43" mass="4937">MEDTTQHTVAEKIELVVGLENMGGVRQRQQEDLASHAPRYWVI</sequence>
<protein>
    <submittedName>
        <fullName evidence="1">Uncharacterized protein</fullName>
    </submittedName>
</protein>
<dbReference type="EMBL" id="ANIY01000863">
    <property type="protein sequence ID" value="ETP51046.1"/>
    <property type="molecule type" value="Genomic_DNA"/>
</dbReference>
<dbReference type="Proteomes" id="UP000018948">
    <property type="component" value="Unassembled WGS sequence"/>
</dbReference>
<evidence type="ECO:0000313" key="1">
    <source>
        <dbReference type="EMBL" id="ETP51046.1"/>
    </source>
</evidence>
<accession>W2ZVM3</accession>
<organism evidence="1 2">
    <name type="scientific">Phytophthora nicotianae P10297</name>
    <dbReference type="NCBI Taxonomy" id="1317064"/>
    <lineage>
        <taxon>Eukaryota</taxon>
        <taxon>Sar</taxon>
        <taxon>Stramenopiles</taxon>
        <taxon>Oomycota</taxon>
        <taxon>Peronosporomycetes</taxon>
        <taxon>Peronosporales</taxon>
        <taxon>Peronosporaceae</taxon>
        <taxon>Phytophthora</taxon>
    </lineage>
</organism>
<evidence type="ECO:0000313" key="2">
    <source>
        <dbReference type="Proteomes" id="UP000018948"/>
    </source>
</evidence>
<comment type="caution">
    <text evidence="1">The sequence shown here is derived from an EMBL/GenBank/DDBJ whole genome shotgun (WGS) entry which is preliminary data.</text>
</comment>
<proteinExistence type="predicted"/>
<name>W2ZVM3_PHYNI</name>
<dbReference type="AlphaFoldDB" id="W2ZVM3"/>
<reference evidence="1 2" key="1">
    <citation type="submission" date="2013-11" db="EMBL/GenBank/DDBJ databases">
        <title>The Genome Sequence of Phytophthora parasitica P10297.</title>
        <authorList>
            <consortium name="The Broad Institute Genomics Platform"/>
            <person name="Russ C."/>
            <person name="Tyler B."/>
            <person name="Panabieres F."/>
            <person name="Shan W."/>
            <person name="Tripathy S."/>
            <person name="Grunwald N."/>
            <person name="Machado M."/>
            <person name="Johnson C.S."/>
            <person name="Walker B."/>
            <person name="Young S.K."/>
            <person name="Zeng Q."/>
            <person name="Gargeya S."/>
            <person name="Fitzgerald M."/>
            <person name="Haas B."/>
            <person name="Abouelleil A."/>
            <person name="Allen A.W."/>
            <person name="Alvarado L."/>
            <person name="Arachchi H.M."/>
            <person name="Berlin A.M."/>
            <person name="Chapman S.B."/>
            <person name="Gainer-Dewar J."/>
            <person name="Goldberg J."/>
            <person name="Griggs A."/>
            <person name="Gujja S."/>
            <person name="Hansen M."/>
            <person name="Howarth C."/>
            <person name="Imamovic A."/>
            <person name="Ireland A."/>
            <person name="Larimer J."/>
            <person name="McCowan C."/>
            <person name="Murphy C."/>
            <person name="Pearson M."/>
            <person name="Poon T.W."/>
            <person name="Priest M."/>
            <person name="Roberts A."/>
            <person name="Saif S."/>
            <person name="Shea T."/>
            <person name="Sisk P."/>
            <person name="Sykes S."/>
            <person name="Wortman J."/>
            <person name="Nusbaum C."/>
            <person name="Birren B."/>
        </authorList>
    </citation>
    <scope>NUCLEOTIDE SEQUENCE [LARGE SCALE GENOMIC DNA]</scope>
    <source>
        <strain evidence="1 2">P10297</strain>
    </source>
</reference>
<gene>
    <name evidence="1" type="ORF">F442_03741</name>
</gene>